<dbReference type="Gene3D" id="3.60.130.30">
    <property type="match status" value="1"/>
</dbReference>
<name>A0AAW0C1K3_9AGAR</name>
<keyword evidence="3" id="KW-1185">Reference proteome</keyword>
<dbReference type="EMBL" id="JAWWNJ010000023">
    <property type="protein sequence ID" value="KAK7032980.1"/>
    <property type="molecule type" value="Genomic_DNA"/>
</dbReference>
<proteinExistence type="predicted"/>
<dbReference type="Proteomes" id="UP001362999">
    <property type="component" value="Unassembled WGS sequence"/>
</dbReference>
<reference evidence="2 3" key="1">
    <citation type="journal article" date="2024" name="J Genomics">
        <title>Draft genome sequencing and assembly of Favolaschia claudopus CIRM-BRFM 2984 isolated from oak limbs.</title>
        <authorList>
            <person name="Navarro D."/>
            <person name="Drula E."/>
            <person name="Chaduli D."/>
            <person name="Cazenave R."/>
            <person name="Ahrendt S."/>
            <person name="Wang J."/>
            <person name="Lipzen A."/>
            <person name="Daum C."/>
            <person name="Barry K."/>
            <person name="Grigoriev I.V."/>
            <person name="Favel A."/>
            <person name="Rosso M.N."/>
            <person name="Martin F."/>
        </authorList>
    </citation>
    <scope>NUCLEOTIDE SEQUENCE [LARGE SCALE GENOMIC DNA]</scope>
    <source>
        <strain evidence="2 3">CIRM-BRFM 2984</strain>
    </source>
</reference>
<organism evidence="2 3">
    <name type="scientific">Favolaschia claudopus</name>
    <dbReference type="NCBI Taxonomy" id="2862362"/>
    <lineage>
        <taxon>Eukaryota</taxon>
        <taxon>Fungi</taxon>
        <taxon>Dikarya</taxon>
        <taxon>Basidiomycota</taxon>
        <taxon>Agaricomycotina</taxon>
        <taxon>Agaricomycetes</taxon>
        <taxon>Agaricomycetidae</taxon>
        <taxon>Agaricales</taxon>
        <taxon>Marasmiineae</taxon>
        <taxon>Mycenaceae</taxon>
        <taxon>Favolaschia</taxon>
    </lineage>
</organism>
<dbReference type="AlphaFoldDB" id="A0AAW0C1K3"/>
<protein>
    <submittedName>
        <fullName evidence="2">Uncharacterized protein</fullName>
    </submittedName>
</protein>
<feature type="region of interest" description="Disordered" evidence="1">
    <location>
        <begin position="46"/>
        <end position="146"/>
    </location>
</feature>
<comment type="caution">
    <text evidence="2">The sequence shown here is derived from an EMBL/GenBank/DDBJ whole genome shotgun (WGS) entry which is preliminary data.</text>
</comment>
<feature type="compositionally biased region" description="Basic residues" evidence="1">
    <location>
        <begin position="121"/>
        <end position="130"/>
    </location>
</feature>
<evidence type="ECO:0000256" key="1">
    <source>
        <dbReference type="SAM" id="MobiDB-lite"/>
    </source>
</evidence>
<sequence>MSWAPLVRKTRSGTVFSGWLDGDRVSALRADSVDFATLLARAIAENRASDEDSDPEDDLDGLDNEPLADPTGVDNEFDNQPMNQVDRESPAPNPLNEPPRKKQKRNDVIFEDVVAAGKRPNGSHRRRNIKLTKEIQAKGQTPRPSITREQVQAAVYVPLPFFDTLSLPTTSSAYMAKAETAEETRGSKKRRSLKELLALGFRLVGWNGITPQPLVDQHGRIFGVLAGQPNKPGYRTSVCRAYEAMKEERLQAQFPAKMLRHRRGLFAAINVGLTVGPGQSSPTWVDGKEYSDVAERLLANEDINRMAVFASYCFSMWAPRLYKEYHDNNKILAECCPNFRRPFSKSVFACTAFNLASNVWTFKHRDVRNLPYGWCAVQSMGHFDPTKGGHLILWDVKLVVEFPAGACILLPSATIAHSNIPVQDGDERVSFTQFTSGALFRYCDNYRETHQQLEEDNPEGFAGLGGNGRSRWDEGLSKFSKVDEFFDN</sequence>
<accession>A0AAW0C1K3</accession>
<gene>
    <name evidence="2" type="ORF">R3P38DRAFT_3186524</name>
</gene>
<evidence type="ECO:0000313" key="3">
    <source>
        <dbReference type="Proteomes" id="UP001362999"/>
    </source>
</evidence>
<feature type="compositionally biased region" description="Acidic residues" evidence="1">
    <location>
        <begin position="51"/>
        <end position="63"/>
    </location>
</feature>
<evidence type="ECO:0000313" key="2">
    <source>
        <dbReference type="EMBL" id="KAK7032980.1"/>
    </source>
</evidence>